<dbReference type="PANTHER" id="PTHR30118">
    <property type="entry name" value="HTH-TYPE TRANSCRIPTIONAL REGULATOR LEUO-RELATED"/>
    <property type="match status" value="1"/>
</dbReference>
<feature type="domain" description="LysR substrate-binding" evidence="4">
    <location>
        <begin position="36"/>
        <end position="236"/>
    </location>
</feature>
<evidence type="ECO:0000256" key="2">
    <source>
        <dbReference type="ARBA" id="ARBA00023125"/>
    </source>
</evidence>
<comment type="caution">
    <text evidence="5">The sequence shown here is derived from an EMBL/GenBank/DDBJ whole genome shotgun (WGS) entry which is preliminary data.</text>
</comment>
<dbReference type="Gene3D" id="3.40.190.10">
    <property type="entry name" value="Periplasmic binding protein-like II"/>
    <property type="match status" value="2"/>
</dbReference>
<evidence type="ECO:0000313" key="5">
    <source>
        <dbReference type="EMBL" id="OAV61582.1"/>
    </source>
</evidence>
<dbReference type="SUPFAM" id="SSF53850">
    <property type="entry name" value="Periplasmic binding protein-like II"/>
    <property type="match status" value="1"/>
</dbReference>
<sequence>MAVTSFANDTYPQFREALTAIERVTSRIEPFDPGTTTRTFRIALSELGEVGWLANIVFEVRNLAPQAHIEVLRLETEQVAQQLRRGEVDIAIAPIGIPGDLERTLVKTQAYRLIMSVEHPLASDEVTTARLLQLPRVAVPSDSGSDQLESIQRGSSTYRRPAVVAQHFASIPPILRAQPDLVAIVPESIGAGWAKTWPLVVKPLPFDMASLELSVYRRSTTHDQEILDWLSQIVLRAIVALPEHFETITGGE</sequence>
<dbReference type="InterPro" id="IPR005119">
    <property type="entry name" value="LysR_subst-bd"/>
</dbReference>
<dbReference type="GO" id="GO:0003677">
    <property type="term" value="F:DNA binding"/>
    <property type="evidence" value="ECO:0007669"/>
    <property type="project" value="UniProtKB-KW"/>
</dbReference>
<name>A0A1B7M0G5_9MICC</name>
<dbReference type="AlphaFoldDB" id="A0A1B7M0G5"/>
<keyword evidence="3" id="KW-0804">Transcription</keyword>
<dbReference type="STRING" id="1837282.A6F49_09125"/>
<keyword evidence="2" id="KW-0238">DNA-binding</keyword>
<dbReference type="PANTHER" id="PTHR30118:SF15">
    <property type="entry name" value="TRANSCRIPTIONAL REGULATORY PROTEIN"/>
    <property type="match status" value="1"/>
</dbReference>
<proteinExistence type="predicted"/>
<dbReference type="InterPro" id="IPR050389">
    <property type="entry name" value="LysR-type_TF"/>
</dbReference>
<evidence type="ECO:0000259" key="4">
    <source>
        <dbReference type="Pfam" id="PF03466"/>
    </source>
</evidence>
<evidence type="ECO:0000313" key="6">
    <source>
        <dbReference type="Proteomes" id="UP000078292"/>
    </source>
</evidence>
<reference evidence="5 6" key="1">
    <citation type="submission" date="2016-04" db="EMBL/GenBank/DDBJ databases">
        <title>First whole genome shotgun sequence of the bacterium Enteractinococcus sp. strain UASWS1574.</title>
        <authorList>
            <person name="Crovadore J."/>
            <person name="Chablais R."/>
            <person name="Lefort F."/>
        </authorList>
    </citation>
    <scope>NUCLEOTIDE SEQUENCE [LARGE SCALE GENOMIC DNA]</scope>
    <source>
        <strain evidence="5 6">UASWS1574</strain>
    </source>
</reference>
<evidence type="ECO:0000256" key="1">
    <source>
        <dbReference type="ARBA" id="ARBA00023015"/>
    </source>
</evidence>
<accession>A0A1B7M0G5</accession>
<organism evidence="5 6">
    <name type="scientific">Enteractinococcus helveticum</name>
    <dbReference type="NCBI Taxonomy" id="1837282"/>
    <lineage>
        <taxon>Bacteria</taxon>
        <taxon>Bacillati</taxon>
        <taxon>Actinomycetota</taxon>
        <taxon>Actinomycetes</taxon>
        <taxon>Micrococcales</taxon>
        <taxon>Micrococcaceae</taxon>
    </lineage>
</organism>
<dbReference type="GO" id="GO:0006355">
    <property type="term" value="P:regulation of DNA-templated transcription"/>
    <property type="evidence" value="ECO:0007669"/>
    <property type="project" value="TreeGrafter"/>
</dbReference>
<keyword evidence="1" id="KW-0805">Transcription regulation</keyword>
<evidence type="ECO:0000256" key="3">
    <source>
        <dbReference type="ARBA" id="ARBA00023163"/>
    </source>
</evidence>
<protein>
    <recommendedName>
        <fullName evidence="4">LysR substrate-binding domain-containing protein</fullName>
    </recommendedName>
</protein>
<gene>
    <name evidence="5" type="ORF">A6F49_09125</name>
</gene>
<keyword evidence="6" id="KW-1185">Reference proteome</keyword>
<dbReference type="Proteomes" id="UP000078292">
    <property type="component" value="Unassembled WGS sequence"/>
</dbReference>
<dbReference type="EMBL" id="LXEY01000016">
    <property type="protein sequence ID" value="OAV61582.1"/>
    <property type="molecule type" value="Genomic_DNA"/>
</dbReference>
<dbReference type="Pfam" id="PF03466">
    <property type="entry name" value="LysR_substrate"/>
    <property type="match status" value="1"/>
</dbReference>